<dbReference type="GO" id="GO:0036159">
    <property type="term" value="P:inner dynein arm assembly"/>
    <property type="evidence" value="ECO:0007669"/>
    <property type="project" value="TreeGrafter"/>
</dbReference>
<dbReference type="Pfam" id="PF15867">
    <property type="entry name" value="Dynein_attach_N"/>
    <property type="match status" value="1"/>
</dbReference>
<reference evidence="3 4" key="1">
    <citation type="submission" date="2024-04" db="EMBL/GenBank/DDBJ databases">
        <authorList>
            <person name="Waldvogel A.-M."/>
            <person name="Schoenle A."/>
        </authorList>
    </citation>
    <scope>NUCLEOTIDE SEQUENCE [LARGE SCALE GENOMIC DNA]</scope>
</reference>
<proteinExistence type="predicted"/>
<evidence type="ECO:0000256" key="1">
    <source>
        <dbReference type="SAM" id="MobiDB-lite"/>
    </source>
</evidence>
<dbReference type="Proteomes" id="UP001497482">
    <property type="component" value="Chromosome 4"/>
</dbReference>
<dbReference type="InterPro" id="IPR042422">
    <property type="entry name" value="CC103"/>
</dbReference>
<protein>
    <recommendedName>
        <fullName evidence="2">Dynein attachment factor N-terminal domain-containing protein</fullName>
    </recommendedName>
</protein>
<evidence type="ECO:0000313" key="4">
    <source>
        <dbReference type="Proteomes" id="UP001497482"/>
    </source>
</evidence>
<evidence type="ECO:0000313" key="3">
    <source>
        <dbReference type="EMBL" id="CAL1603133.1"/>
    </source>
</evidence>
<dbReference type="EMBL" id="OZ035826">
    <property type="protein sequence ID" value="CAL1603133.1"/>
    <property type="molecule type" value="Genomic_DNA"/>
</dbReference>
<dbReference type="GO" id="GO:0007368">
    <property type="term" value="P:determination of left/right symmetry"/>
    <property type="evidence" value="ECO:0007669"/>
    <property type="project" value="TreeGrafter"/>
</dbReference>
<dbReference type="PANTHER" id="PTHR28572:SF1">
    <property type="entry name" value="COILED-COIL DOMAIN-CONTAINING PROTEIN 103"/>
    <property type="match status" value="1"/>
</dbReference>
<evidence type="ECO:0000259" key="2">
    <source>
        <dbReference type="Pfam" id="PF15867"/>
    </source>
</evidence>
<feature type="compositionally biased region" description="Low complexity" evidence="1">
    <location>
        <begin position="95"/>
        <end position="109"/>
    </location>
</feature>
<keyword evidence="4" id="KW-1185">Reference proteome</keyword>
<dbReference type="GO" id="GO:0036157">
    <property type="term" value="C:outer dynein arm"/>
    <property type="evidence" value="ECO:0007669"/>
    <property type="project" value="InterPro"/>
</dbReference>
<name>A0AAV2LL86_KNICA</name>
<dbReference type="AlphaFoldDB" id="A0AAV2LL86"/>
<gene>
    <name evidence="3" type="ORF">KC01_LOCUS30851</name>
</gene>
<accession>A0AAV2LL86</accession>
<feature type="domain" description="Dynein attachment factor N-terminal" evidence="2">
    <location>
        <begin position="12"/>
        <end position="79"/>
    </location>
</feature>
<sequence length="117" mass="13237">MVHTGAVMSGLINFESLEKELRGAVQSEERYQRENTAKLRAVEQRVGSYEDFRSLVLASHLKPLHRHELQGAPRRQPWNPIAAGTGTRDVETRETSSYSQDQTDSDQTQNKVGLNQD</sequence>
<dbReference type="GO" id="GO:0003351">
    <property type="term" value="P:epithelial cilium movement involved in extracellular fluid movement"/>
    <property type="evidence" value="ECO:0007669"/>
    <property type="project" value="TreeGrafter"/>
</dbReference>
<dbReference type="GO" id="GO:0005576">
    <property type="term" value="C:extracellular region"/>
    <property type="evidence" value="ECO:0007669"/>
    <property type="project" value="GOC"/>
</dbReference>
<feature type="region of interest" description="Disordered" evidence="1">
    <location>
        <begin position="67"/>
        <end position="117"/>
    </location>
</feature>
<organism evidence="3 4">
    <name type="scientific">Knipowitschia caucasica</name>
    <name type="common">Caucasian dwarf goby</name>
    <name type="synonym">Pomatoschistus caucasicus</name>
    <dbReference type="NCBI Taxonomy" id="637954"/>
    <lineage>
        <taxon>Eukaryota</taxon>
        <taxon>Metazoa</taxon>
        <taxon>Chordata</taxon>
        <taxon>Craniata</taxon>
        <taxon>Vertebrata</taxon>
        <taxon>Euteleostomi</taxon>
        <taxon>Actinopterygii</taxon>
        <taxon>Neopterygii</taxon>
        <taxon>Teleostei</taxon>
        <taxon>Neoteleostei</taxon>
        <taxon>Acanthomorphata</taxon>
        <taxon>Gobiaria</taxon>
        <taxon>Gobiiformes</taxon>
        <taxon>Gobioidei</taxon>
        <taxon>Gobiidae</taxon>
        <taxon>Gobiinae</taxon>
        <taxon>Knipowitschia</taxon>
    </lineage>
</organism>
<dbReference type="PANTHER" id="PTHR28572">
    <property type="entry name" value="COILED-COIL DOMAIN-CONTAINING PROTEIN 103"/>
    <property type="match status" value="1"/>
</dbReference>
<dbReference type="InterPro" id="IPR031733">
    <property type="entry name" value="Dynein_attach_N"/>
</dbReference>